<dbReference type="Pfam" id="PF00171">
    <property type="entry name" value="Aldedh"/>
    <property type="match status" value="1"/>
</dbReference>
<protein>
    <submittedName>
        <fullName evidence="6">Aldehyde dehydrogenase</fullName>
    </submittedName>
</protein>
<evidence type="ECO:0000313" key="7">
    <source>
        <dbReference type="Proteomes" id="UP001310290"/>
    </source>
</evidence>
<name>A0ABU8AG16_9ACTN</name>
<dbReference type="InterPro" id="IPR016163">
    <property type="entry name" value="Ald_DH_C"/>
</dbReference>
<sequence>MSLTAERPSDLDRKRFFIDGGWVDPSGDRLQDQIEAATGERIGVAALGTEADIDAAVRAARRALDEGPWGRTTAAERAAVLRRFADALEKRAGDTSTLVSRENGMPIGLSQMLNGGAPAVLLRIYADVIENLPLEEVRPSQAGSTIVRREPVGVVGAITPWNFPQVLAMFKIAPALAAGCTVVLKPSPETALDSYVFADAAQEAGLPEGVLNIVLGGRDAGAALVSHPLVDKIAFTGSTDAGRAIGQECGRLIRRVTLELGGKSAAIFLEDGDVETLLAGLDNASFLNNSQTCTTQSRILIARSRYDEVVDAVAGFADAYQLGDPLDPSVTMGPMATQGHLKRVLNYIEIAKNSDARLVTGGGRPDHLDRGWFVQPTVFADVDNADRLAREEVFGPVMALIPFDDDDDAVRIANDSNYGLAGSVWSADEDRALAVARRVRTGTIGLNYYTLDLGAPFGGYKDSGIGRELGPEGINAYLEYKSVYASTKYLPA</sequence>
<dbReference type="InterPro" id="IPR016162">
    <property type="entry name" value="Ald_DH_N"/>
</dbReference>
<accession>A0ABU8AG16</accession>
<dbReference type="SUPFAM" id="SSF53720">
    <property type="entry name" value="ALDH-like"/>
    <property type="match status" value="1"/>
</dbReference>
<dbReference type="RefSeq" id="WP_005485016.1">
    <property type="nucleotide sequence ID" value="NZ_JARULZ010000001.1"/>
</dbReference>
<dbReference type="CDD" id="cd07139">
    <property type="entry name" value="ALDH_AldA-Rv0768"/>
    <property type="match status" value="1"/>
</dbReference>
<evidence type="ECO:0000313" key="6">
    <source>
        <dbReference type="EMBL" id="MEH0632625.1"/>
    </source>
</evidence>
<comment type="similarity">
    <text evidence="1 4">Belongs to the aldehyde dehydrogenase family.</text>
</comment>
<evidence type="ECO:0000259" key="5">
    <source>
        <dbReference type="Pfam" id="PF00171"/>
    </source>
</evidence>
<evidence type="ECO:0000256" key="4">
    <source>
        <dbReference type="RuleBase" id="RU003345"/>
    </source>
</evidence>
<dbReference type="Proteomes" id="UP001310290">
    <property type="component" value="Unassembled WGS sequence"/>
</dbReference>
<evidence type="ECO:0000256" key="3">
    <source>
        <dbReference type="PROSITE-ProRule" id="PRU10007"/>
    </source>
</evidence>
<keyword evidence="7" id="KW-1185">Reference proteome</keyword>
<organism evidence="6 7">
    <name type="scientific">Streptomyces bottropensis</name>
    <dbReference type="NCBI Taxonomy" id="42235"/>
    <lineage>
        <taxon>Bacteria</taxon>
        <taxon>Bacillati</taxon>
        <taxon>Actinomycetota</taxon>
        <taxon>Actinomycetes</taxon>
        <taxon>Kitasatosporales</taxon>
        <taxon>Streptomycetaceae</taxon>
        <taxon>Streptomyces</taxon>
    </lineage>
</organism>
<feature type="active site" evidence="3">
    <location>
        <position position="259"/>
    </location>
</feature>
<dbReference type="PANTHER" id="PTHR42804">
    <property type="entry name" value="ALDEHYDE DEHYDROGENASE"/>
    <property type="match status" value="1"/>
</dbReference>
<feature type="domain" description="Aldehyde dehydrogenase" evidence="5">
    <location>
        <begin position="22"/>
        <end position="483"/>
    </location>
</feature>
<proteinExistence type="inferred from homology"/>
<reference evidence="6" key="1">
    <citation type="submission" date="2023-04" db="EMBL/GenBank/DDBJ databases">
        <title>Genomic diversity of scab-causing Streptomyces spp. in the province of Quebec, Canada.</title>
        <authorList>
            <person name="Biessy A."/>
            <person name="Cadieux M."/>
            <person name="Ciotola M."/>
            <person name="Filion M."/>
        </authorList>
    </citation>
    <scope>NUCLEOTIDE SEQUENCE</scope>
    <source>
        <strain evidence="6">B21-115</strain>
    </source>
</reference>
<dbReference type="PANTHER" id="PTHR42804:SF1">
    <property type="entry name" value="ALDEHYDE DEHYDROGENASE-RELATED"/>
    <property type="match status" value="1"/>
</dbReference>
<dbReference type="EMBL" id="JARULZ010000001">
    <property type="protein sequence ID" value="MEH0632625.1"/>
    <property type="molecule type" value="Genomic_DNA"/>
</dbReference>
<dbReference type="InterPro" id="IPR016161">
    <property type="entry name" value="Ald_DH/histidinol_DH"/>
</dbReference>
<dbReference type="InterPro" id="IPR029510">
    <property type="entry name" value="Ald_DH_CS_GLU"/>
</dbReference>
<keyword evidence="2 4" id="KW-0560">Oxidoreductase</keyword>
<comment type="caution">
    <text evidence="6">The sequence shown here is derived from an EMBL/GenBank/DDBJ whole genome shotgun (WGS) entry which is preliminary data.</text>
</comment>
<evidence type="ECO:0000256" key="2">
    <source>
        <dbReference type="ARBA" id="ARBA00023002"/>
    </source>
</evidence>
<dbReference type="InterPro" id="IPR015590">
    <property type="entry name" value="Aldehyde_DH_dom"/>
</dbReference>
<dbReference type="PROSITE" id="PS00687">
    <property type="entry name" value="ALDEHYDE_DEHYDR_GLU"/>
    <property type="match status" value="1"/>
</dbReference>
<dbReference type="Gene3D" id="3.40.605.10">
    <property type="entry name" value="Aldehyde Dehydrogenase, Chain A, domain 1"/>
    <property type="match status" value="1"/>
</dbReference>
<dbReference type="GeneID" id="96266899"/>
<gene>
    <name evidence="6" type="ORF">QBA35_04445</name>
</gene>
<evidence type="ECO:0000256" key="1">
    <source>
        <dbReference type="ARBA" id="ARBA00009986"/>
    </source>
</evidence>
<dbReference type="Gene3D" id="3.40.309.10">
    <property type="entry name" value="Aldehyde Dehydrogenase, Chain A, domain 2"/>
    <property type="match status" value="1"/>
</dbReference>